<dbReference type="EMBL" id="JAZHXI010000003">
    <property type="protein sequence ID" value="KAL2073435.1"/>
    <property type="molecule type" value="Genomic_DNA"/>
</dbReference>
<dbReference type="PANTHER" id="PTHR47660:SF3">
    <property type="entry name" value="FINGER DOMAIN PROTEIN, PUTATIVE (AFU_ORTHOLOGUE AFUA_4G03310)-RELATED"/>
    <property type="match status" value="1"/>
</dbReference>
<evidence type="ECO:0000256" key="4">
    <source>
        <dbReference type="ARBA" id="ARBA00023163"/>
    </source>
</evidence>
<keyword evidence="1" id="KW-0479">Metal-binding</keyword>
<comment type="caution">
    <text evidence="6">The sequence shown here is derived from an EMBL/GenBank/DDBJ whole genome shotgun (WGS) entry which is preliminary data.</text>
</comment>
<keyword evidence="7" id="KW-1185">Reference proteome</keyword>
<evidence type="ECO:0000313" key="6">
    <source>
        <dbReference type="EMBL" id="KAL2073435.1"/>
    </source>
</evidence>
<organism evidence="6 7">
    <name type="scientific">Oculimacula yallundae</name>
    <dbReference type="NCBI Taxonomy" id="86028"/>
    <lineage>
        <taxon>Eukaryota</taxon>
        <taxon>Fungi</taxon>
        <taxon>Dikarya</taxon>
        <taxon>Ascomycota</taxon>
        <taxon>Pezizomycotina</taxon>
        <taxon>Leotiomycetes</taxon>
        <taxon>Helotiales</taxon>
        <taxon>Ploettnerulaceae</taxon>
        <taxon>Oculimacula</taxon>
    </lineage>
</organism>
<accession>A0ABR4CUA8</accession>
<gene>
    <name evidence="6" type="ORF">VTL71DRAFT_10759</name>
</gene>
<keyword evidence="5" id="KW-0539">Nucleus</keyword>
<sequence length="417" mass="46660">MLDVQENFQSEGTACVYASSPDSDSGFGDSSPSPPAIVANQYASPIGIPVPAAGSDVANVDTMDIFDDLMNGAFPVNDIGTEGSLGLIARPLDPSVYNTALTTTPGFPGLDDQWASSLLAPVMTPPLVQHSMETLLRAIRTWPRILCKGFQLPPMFHHSILSTDVSLPLANCCTLVKMWEGQFAGTNTIVHDTVMTEIKTLFRNFKTYDETESLAALQAITIYAILLVFPSKNQKSIPFLDTAIFSEIQQIVRHTAISGLVLQEENENSIPSWDAWVHVTSKRRAVFTLYLLHWAYSVYHHVPSFNCDELAYIPAPAPKYLWLATSEEQWKDLYVRWLAQWKGRQYMQHEFMFVEPGPFLDERTQLWLEDTDEFGMMFMSILVNATDREDYGFLPRCFTIPIEDKTEPAANGLQPTG</sequence>
<evidence type="ECO:0000256" key="2">
    <source>
        <dbReference type="ARBA" id="ARBA00022833"/>
    </source>
</evidence>
<evidence type="ECO:0000313" key="7">
    <source>
        <dbReference type="Proteomes" id="UP001595075"/>
    </source>
</evidence>
<proteinExistence type="predicted"/>
<keyword evidence="4" id="KW-0804">Transcription</keyword>
<evidence type="ECO:0000256" key="5">
    <source>
        <dbReference type="ARBA" id="ARBA00023242"/>
    </source>
</evidence>
<dbReference type="Proteomes" id="UP001595075">
    <property type="component" value="Unassembled WGS sequence"/>
</dbReference>
<evidence type="ECO:0000256" key="3">
    <source>
        <dbReference type="ARBA" id="ARBA00023015"/>
    </source>
</evidence>
<name>A0ABR4CUA8_9HELO</name>
<keyword evidence="3" id="KW-0805">Transcription regulation</keyword>
<evidence type="ECO:0000256" key="1">
    <source>
        <dbReference type="ARBA" id="ARBA00022723"/>
    </source>
</evidence>
<keyword evidence="2" id="KW-0862">Zinc</keyword>
<dbReference type="PANTHER" id="PTHR47660">
    <property type="entry name" value="TRANSCRIPTION FACTOR WITH C2H2 AND ZN(2)-CYS(6) DNA BINDING DOMAIN (EUROFUNG)-RELATED-RELATED"/>
    <property type="match status" value="1"/>
</dbReference>
<reference evidence="6 7" key="1">
    <citation type="journal article" date="2024" name="Commun. Biol.">
        <title>Comparative genomic analysis of thermophilic fungi reveals convergent evolutionary adaptations and gene losses.</title>
        <authorList>
            <person name="Steindorff A.S."/>
            <person name="Aguilar-Pontes M.V."/>
            <person name="Robinson A.J."/>
            <person name="Andreopoulos B."/>
            <person name="LaButti K."/>
            <person name="Kuo A."/>
            <person name="Mondo S."/>
            <person name="Riley R."/>
            <person name="Otillar R."/>
            <person name="Haridas S."/>
            <person name="Lipzen A."/>
            <person name="Grimwood J."/>
            <person name="Schmutz J."/>
            <person name="Clum A."/>
            <person name="Reid I.D."/>
            <person name="Moisan M.C."/>
            <person name="Butler G."/>
            <person name="Nguyen T.T.M."/>
            <person name="Dewar K."/>
            <person name="Conant G."/>
            <person name="Drula E."/>
            <person name="Henrissat B."/>
            <person name="Hansel C."/>
            <person name="Singer S."/>
            <person name="Hutchinson M.I."/>
            <person name="de Vries R.P."/>
            <person name="Natvig D.O."/>
            <person name="Powell A.J."/>
            <person name="Tsang A."/>
            <person name="Grigoriev I.V."/>
        </authorList>
    </citation>
    <scope>NUCLEOTIDE SEQUENCE [LARGE SCALE GENOMIC DNA]</scope>
    <source>
        <strain evidence="6 7">CBS 494.80</strain>
    </source>
</reference>
<protein>
    <submittedName>
        <fullName evidence="6">Uncharacterized protein</fullName>
    </submittedName>
</protein>